<dbReference type="SUPFAM" id="SSF46689">
    <property type="entry name" value="Homeodomain-like"/>
    <property type="match status" value="1"/>
</dbReference>
<accession>A0AAV3SL58</accession>
<evidence type="ECO:0000313" key="4">
    <source>
        <dbReference type="EMBL" id="GAA0475047.1"/>
    </source>
</evidence>
<organism evidence="4 5">
    <name type="scientific">Halococcus dombrowskii</name>
    <dbReference type="NCBI Taxonomy" id="179637"/>
    <lineage>
        <taxon>Archaea</taxon>
        <taxon>Methanobacteriati</taxon>
        <taxon>Methanobacteriota</taxon>
        <taxon>Stenosarchaea group</taxon>
        <taxon>Halobacteria</taxon>
        <taxon>Halobacteriales</taxon>
        <taxon>Halococcaceae</taxon>
        <taxon>Halococcus</taxon>
    </lineage>
</organism>
<name>A0AAV3SL58_HALDO</name>
<evidence type="ECO:0000313" key="5">
    <source>
        <dbReference type="Proteomes" id="UP001500962"/>
    </source>
</evidence>
<reference evidence="4" key="1">
    <citation type="journal article" date="2014" name="Int. J. Syst. Evol. Microbiol.">
        <title>Complete genome sequence of Corynebacterium casei LMG S-19264T (=DSM 44701T), isolated from a smear-ripened cheese.</title>
        <authorList>
            <consortium name="US DOE Joint Genome Institute (JGI-PGF)"/>
            <person name="Walter F."/>
            <person name="Albersmeier A."/>
            <person name="Kalinowski J."/>
            <person name="Ruckert C."/>
        </authorList>
    </citation>
    <scope>NUCLEOTIDE SEQUENCE</scope>
    <source>
        <strain evidence="4">JCM 12289</strain>
    </source>
</reference>
<feature type="DNA-binding region" description="H-T-H motif" evidence="2">
    <location>
        <begin position="30"/>
        <end position="49"/>
    </location>
</feature>
<feature type="domain" description="HTH tetR-type" evidence="3">
    <location>
        <begin position="7"/>
        <end position="67"/>
    </location>
</feature>
<dbReference type="Gene3D" id="1.10.357.10">
    <property type="entry name" value="Tetracycline Repressor, domain 2"/>
    <property type="match status" value="1"/>
</dbReference>
<dbReference type="InterPro" id="IPR001647">
    <property type="entry name" value="HTH_TetR"/>
</dbReference>
<keyword evidence="1 2" id="KW-0238">DNA-binding</keyword>
<dbReference type="PROSITE" id="PS50977">
    <property type="entry name" value="HTH_TETR_2"/>
    <property type="match status" value="1"/>
</dbReference>
<sequence>MTDTTTDETIEEIMDATYRALCKHGYAALRMQDIADETTKSKAALHYHYDSKHDLLLSFLDYIARCTVSKSVR</sequence>
<dbReference type="InterPro" id="IPR009057">
    <property type="entry name" value="Homeodomain-like_sf"/>
</dbReference>
<proteinExistence type="predicted"/>
<evidence type="ECO:0000259" key="3">
    <source>
        <dbReference type="PROSITE" id="PS50977"/>
    </source>
</evidence>
<dbReference type="Pfam" id="PF00440">
    <property type="entry name" value="TetR_N"/>
    <property type="match status" value="1"/>
</dbReference>
<dbReference type="PRINTS" id="PR00455">
    <property type="entry name" value="HTHTETR"/>
</dbReference>
<dbReference type="GO" id="GO:0003677">
    <property type="term" value="F:DNA binding"/>
    <property type="evidence" value="ECO:0007669"/>
    <property type="project" value="UniProtKB-UniRule"/>
</dbReference>
<protein>
    <recommendedName>
        <fullName evidence="3">HTH tetR-type domain-containing protein</fullName>
    </recommendedName>
</protein>
<evidence type="ECO:0000256" key="2">
    <source>
        <dbReference type="PROSITE-ProRule" id="PRU00335"/>
    </source>
</evidence>
<evidence type="ECO:0000256" key="1">
    <source>
        <dbReference type="ARBA" id="ARBA00023125"/>
    </source>
</evidence>
<dbReference type="EMBL" id="BAAADN010000078">
    <property type="protein sequence ID" value="GAA0475047.1"/>
    <property type="molecule type" value="Genomic_DNA"/>
</dbReference>
<dbReference type="AlphaFoldDB" id="A0AAV3SL58"/>
<reference evidence="4" key="2">
    <citation type="submission" date="2023-12" db="EMBL/GenBank/DDBJ databases">
        <authorList>
            <person name="Sun Q."/>
            <person name="Inoue M."/>
        </authorList>
    </citation>
    <scope>NUCLEOTIDE SEQUENCE</scope>
    <source>
        <strain evidence="4">JCM 12289</strain>
    </source>
</reference>
<dbReference type="Proteomes" id="UP001500962">
    <property type="component" value="Unassembled WGS sequence"/>
</dbReference>
<gene>
    <name evidence="4" type="ORF">GCM10008985_34420</name>
</gene>
<comment type="caution">
    <text evidence="4">The sequence shown here is derived from an EMBL/GenBank/DDBJ whole genome shotgun (WGS) entry which is preliminary data.</text>
</comment>